<organism evidence="1 2">
    <name type="scientific">Rhizobium rhizoryzae</name>
    <dbReference type="NCBI Taxonomy" id="451876"/>
    <lineage>
        <taxon>Bacteria</taxon>
        <taxon>Pseudomonadati</taxon>
        <taxon>Pseudomonadota</taxon>
        <taxon>Alphaproteobacteria</taxon>
        <taxon>Hyphomicrobiales</taxon>
        <taxon>Rhizobiaceae</taxon>
        <taxon>Rhizobium/Agrobacterium group</taxon>
        <taxon>Rhizobium</taxon>
    </lineage>
</organism>
<name>A0A7W6LC19_9HYPH</name>
<dbReference type="Gene3D" id="1.20.140.160">
    <property type="match status" value="1"/>
</dbReference>
<comment type="caution">
    <text evidence="1">The sequence shown here is derived from an EMBL/GenBank/DDBJ whole genome shotgun (WGS) entry which is preliminary data.</text>
</comment>
<dbReference type="SUPFAM" id="SSF88659">
    <property type="entry name" value="Sigma3 and sigma4 domains of RNA polymerase sigma factors"/>
    <property type="match status" value="1"/>
</dbReference>
<sequence length="157" mass="17211">MDVKPNNTDIRRDLVSLLPRLRRFALVLAQNGAKADELVSKVCGQALLKAPFQDAEDRLDLRLFGAICSLWRTEIRKKKASNETVVCLHSAATSSPQLPMILSAELAAAFLLCAVEELSYREAAAVMATTEDSIAETVLAARRELAIVTESEAERRA</sequence>
<gene>
    <name evidence="1" type="ORF">GGQ72_000130</name>
</gene>
<dbReference type="AlphaFoldDB" id="A0A7W6LC19"/>
<keyword evidence="2" id="KW-1185">Reference proteome</keyword>
<dbReference type="EMBL" id="JACIEC010000001">
    <property type="protein sequence ID" value="MBB4141631.1"/>
    <property type="molecule type" value="Genomic_DNA"/>
</dbReference>
<protein>
    <submittedName>
        <fullName evidence="1">RNA polymerase sigma-70 factor (ECF subfamily)</fullName>
    </submittedName>
</protein>
<dbReference type="RefSeq" id="WP_156379125.1">
    <property type="nucleotide sequence ID" value="NZ_CP049250.1"/>
</dbReference>
<evidence type="ECO:0000313" key="1">
    <source>
        <dbReference type="EMBL" id="MBB4141631.1"/>
    </source>
</evidence>
<reference evidence="1 2" key="1">
    <citation type="submission" date="2020-08" db="EMBL/GenBank/DDBJ databases">
        <title>Genomic Encyclopedia of Type Strains, Phase IV (KMG-IV): sequencing the most valuable type-strain genomes for metagenomic binning, comparative biology and taxonomic classification.</title>
        <authorList>
            <person name="Goeker M."/>
        </authorList>
    </citation>
    <scope>NUCLEOTIDE SEQUENCE [LARGE SCALE GENOMIC DNA]</scope>
    <source>
        <strain evidence="1 2">DSM 29514</strain>
    </source>
</reference>
<evidence type="ECO:0000313" key="2">
    <source>
        <dbReference type="Proteomes" id="UP000519897"/>
    </source>
</evidence>
<dbReference type="Proteomes" id="UP000519897">
    <property type="component" value="Unassembled WGS sequence"/>
</dbReference>
<dbReference type="InterPro" id="IPR013324">
    <property type="entry name" value="RNA_pol_sigma_r3/r4-like"/>
</dbReference>
<accession>A0A7W6LC19</accession>
<proteinExistence type="predicted"/>